<dbReference type="Gene3D" id="3.30.429.10">
    <property type="entry name" value="Macrophage Migration Inhibitory Factor"/>
    <property type="match status" value="1"/>
</dbReference>
<dbReference type="PANTHER" id="PTHR38460:SF1">
    <property type="entry name" value="TAUTOMERASE YOLI-RELATED"/>
    <property type="match status" value="1"/>
</dbReference>
<dbReference type="PANTHER" id="PTHR38460">
    <property type="entry name" value="TAUTOMERASE YOLI-RELATED"/>
    <property type="match status" value="1"/>
</dbReference>
<gene>
    <name evidence="1" type="ORF">ATC03_19515</name>
</gene>
<proteinExistence type="predicted"/>
<dbReference type="EMBL" id="CP013979">
    <property type="protein sequence ID" value="ANJ28563.1"/>
    <property type="molecule type" value="Genomic_DNA"/>
</dbReference>
<dbReference type="OrthoDB" id="9804765at2"/>
<dbReference type="Proteomes" id="UP000078437">
    <property type="component" value="Chromosome"/>
</dbReference>
<name>A0A191WK65_9MICO</name>
<keyword evidence="2" id="KW-1185">Reference proteome</keyword>
<dbReference type="InterPro" id="IPR014347">
    <property type="entry name" value="Tautomerase/MIF_sf"/>
</dbReference>
<dbReference type="AlphaFoldDB" id="A0A191WK65"/>
<dbReference type="RefSeq" id="WP_067880905.1">
    <property type="nucleotide sequence ID" value="NZ_CP013979.1"/>
</dbReference>
<dbReference type="SUPFAM" id="SSF55331">
    <property type="entry name" value="Tautomerase/MIF"/>
    <property type="match status" value="1"/>
</dbReference>
<dbReference type="InterPro" id="IPR037479">
    <property type="entry name" value="Tauto_MSAD"/>
</dbReference>
<reference evidence="1 2" key="1">
    <citation type="journal article" date="2016" name="Int. J. Syst. Evol. Microbiol.">
        <title>Agromyces aureus sp. nov., isolated from the rhizosphere of Salix caprea L. grown in a heavy-metal-contaminated soil.</title>
        <authorList>
            <person name="Corretto E."/>
            <person name="Antonielli L."/>
            <person name="Sessitsch A."/>
            <person name="Compant S."/>
            <person name="Gorfer M."/>
            <person name="Kuffner M."/>
            <person name="Brader G."/>
        </authorList>
    </citation>
    <scope>NUCLEOTIDE SEQUENCE [LARGE SCALE GENOMIC DNA]</scope>
    <source>
        <strain evidence="1 2">AR33</strain>
    </source>
</reference>
<evidence type="ECO:0000313" key="1">
    <source>
        <dbReference type="EMBL" id="ANJ28563.1"/>
    </source>
</evidence>
<protein>
    <recommendedName>
        <fullName evidence="3">4-oxalocrotonate tautomerase</fullName>
    </recommendedName>
</protein>
<dbReference type="Pfam" id="PF14552">
    <property type="entry name" value="Tautomerase_2"/>
    <property type="match status" value="1"/>
</dbReference>
<evidence type="ECO:0000313" key="2">
    <source>
        <dbReference type="Proteomes" id="UP000078437"/>
    </source>
</evidence>
<reference evidence="2" key="2">
    <citation type="submission" date="2016-01" db="EMBL/GenBank/DDBJ databases">
        <title>Complete genome sequence of Agromyces aureus AR33T and comparison with related organisms.</title>
        <authorList>
            <person name="Corretto E."/>
            <person name="Antonielli L."/>
            <person name="Sessitsch A."/>
            <person name="Brader G."/>
        </authorList>
    </citation>
    <scope>NUCLEOTIDE SEQUENCE [LARGE SCALE GENOMIC DNA]</scope>
    <source>
        <strain evidence="2">AR33</strain>
    </source>
</reference>
<sequence>MPAALIEVRRQYTEAEEVAIIDAVHAALVVAFRIPPEDRNVRLIAHAPHRFACSPDVTQPEYRTLVTIDCFSGRSVDAKRALYAAIVERLEPLGIPRDHVSTIVHDIPRESWGLSGGLAASDVDLGFEVNV</sequence>
<dbReference type="KEGG" id="agy:ATC03_19515"/>
<evidence type="ECO:0008006" key="3">
    <source>
        <dbReference type="Google" id="ProtNLM"/>
    </source>
</evidence>
<dbReference type="STRING" id="453304.ATC03_19515"/>
<organism evidence="1 2">
    <name type="scientific">Agromyces aureus</name>
    <dbReference type="NCBI Taxonomy" id="453304"/>
    <lineage>
        <taxon>Bacteria</taxon>
        <taxon>Bacillati</taxon>
        <taxon>Actinomycetota</taxon>
        <taxon>Actinomycetes</taxon>
        <taxon>Micrococcales</taxon>
        <taxon>Microbacteriaceae</taxon>
        <taxon>Agromyces</taxon>
    </lineage>
</organism>
<accession>A0A191WK65</accession>